<reference evidence="2" key="1">
    <citation type="submission" date="2019-06" db="EMBL/GenBank/DDBJ databases">
        <authorList>
            <person name="Murdoch R.W."/>
            <person name="Fathepure B."/>
        </authorList>
    </citation>
    <scope>NUCLEOTIDE SEQUENCE</scope>
</reference>
<dbReference type="AlphaFoldDB" id="A0A5B8R8Y2"/>
<dbReference type="PANTHER" id="PTHR22617">
    <property type="entry name" value="CHEMOTAXIS SENSOR HISTIDINE KINASE-RELATED"/>
    <property type="match status" value="1"/>
</dbReference>
<feature type="domain" description="CheW-like" evidence="1">
    <location>
        <begin position="12"/>
        <end position="156"/>
    </location>
</feature>
<dbReference type="SMART" id="SM00260">
    <property type="entry name" value="CheW"/>
    <property type="match status" value="1"/>
</dbReference>
<gene>
    <name evidence="2" type="primary">cheW_2</name>
    <name evidence="2" type="ORF">KBTEX_01499</name>
</gene>
<dbReference type="InterPro" id="IPR036061">
    <property type="entry name" value="CheW-like_dom_sf"/>
</dbReference>
<dbReference type="GO" id="GO:0006935">
    <property type="term" value="P:chemotaxis"/>
    <property type="evidence" value="ECO:0007669"/>
    <property type="project" value="InterPro"/>
</dbReference>
<name>A0A5B8R8Y2_9ZZZZ</name>
<dbReference type="Gene3D" id="2.30.30.40">
    <property type="entry name" value="SH3 Domains"/>
    <property type="match status" value="1"/>
</dbReference>
<sequence>MNAADSGTTVVTQQYLSFRVGEELFALPIRHIREILEFGRLTGVPHMGESIRGVINLRGSVVPVLDLAARFGFGACEVGRRSCIVIVEIEDEDGLCQLGLVVDTVSEVLEIDTADIEPSPRLGIGVRNDFVAGMARRDDGFTIILALERVVDGQELAAIRELDAA</sequence>
<dbReference type="InterPro" id="IPR002545">
    <property type="entry name" value="CheW-lke_dom"/>
</dbReference>
<dbReference type="Pfam" id="PF01584">
    <property type="entry name" value="CheW"/>
    <property type="match status" value="1"/>
</dbReference>
<dbReference type="Gene3D" id="2.40.50.180">
    <property type="entry name" value="CheA-289, Domain 4"/>
    <property type="match status" value="1"/>
</dbReference>
<dbReference type="GO" id="GO:0007165">
    <property type="term" value="P:signal transduction"/>
    <property type="evidence" value="ECO:0007669"/>
    <property type="project" value="InterPro"/>
</dbReference>
<dbReference type="InterPro" id="IPR039315">
    <property type="entry name" value="CheW"/>
</dbReference>
<dbReference type="PROSITE" id="PS50851">
    <property type="entry name" value="CHEW"/>
    <property type="match status" value="1"/>
</dbReference>
<accession>A0A5B8R8Y2</accession>
<dbReference type="EMBL" id="MN079096">
    <property type="protein sequence ID" value="QEA05180.1"/>
    <property type="molecule type" value="Genomic_DNA"/>
</dbReference>
<dbReference type="SUPFAM" id="SSF50341">
    <property type="entry name" value="CheW-like"/>
    <property type="match status" value="1"/>
</dbReference>
<evidence type="ECO:0000313" key="2">
    <source>
        <dbReference type="EMBL" id="QEA05180.1"/>
    </source>
</evidence>
<evidence type="ECO:0000259" key="1">
    <source>
        <dbReference type="PROSITE" id="PS50851"/>
    </source>
</evidence>
<organism evidence="2">
    <name type="scientific">uncultured organism</name>
    <dbReference type="NCBI Taxonomy" id="155900"/>
    <lineage>
        <taxon>unclassified sequences</taxon>
        <taxon>environmental samples</taxon>
    </lineage>
</organism>
<dbReference type="PANTHER" id="PTHR22617:SF41">
    <property type="entry name" value="CHEMOTAXIS SIGNAL TRANSDUCTION SYSTEM ADAPTOR PROTEIN CHEW"/>
    <property type="match status" value="1"/>
</dbReference>
<protein>
    <submittedName>
        <fullName evidence="2">Chemotaxis protein CheW</fullName>
    </submittedName>
</protein>
<proteinExistence type="predicted"/>